<keyword evidence="2" id="KW-1185">Reference proteome</keyword>
<dbReference type="AlphaFoldDB" id="A0A6L9LBU4"/>
<evidence type="ECO:0000313" key="2">
    <source>
        <dbReference type="Proteomes" id="UP000474175"/>
    </source>
</evidence>
<protein>
    <submittedName>
        <fullName evidence="1">Uncharacterized protein</fullName>
    </submittedName>
</protein>
<organism evidence="1 2">
    <name type="scientific">Spirosoma terrae</name>
    <dbReference type="NCBI Taxonomy" id="1968276"/>
    <lineage>
        <taxon>Bacteria</taxon>
        <taxon>Pseudomonadati</taxon>
        <taxon>Bacteroidota</taxon>
        <taxon>Cytophagia</taxon>
        <taxon>Cytophagales</taxon>
        <taxon>Cytophagaceae</taxon>
        <taxon>Spirosoma</taxon>
    </lineage>
</organism>
<accession>A0A6L9LBU4</accession>
<dbReference type="Proteomes" id="UP000474175">
    <property type="component" value="Unassembled WGS sequence"/>
</dbReference>
<gene>
    <name evidence="1" type="ORF">GK108_13785</name>
</gene>
<dbReference type="EMBL" id="JAAFZH010000005">
    <property type="protein sequence ID" value="NDU95948.1"/>
    <property type="molecule type" value="Genomic_DNA"/>
</dbReference>
<evidence type="ECO:0000313" key="1">
    <source>
        <dbReference type="EMBL" id="NDU95948.1"/>
    </source>
</evidence>
<reference evidence="1 2" key="1">
    <citation type="submission" date="2020-02" db="EMBL/GenBank/DDBJ databases">
        <title>Draft genome sequence of two Spirosoma agri KCTC 52727 and Spirosoma terrae KCTC 52035.</title>
        <authorList>
            <person name="Rojas J."/>
            <person name="Ambika Manirajan B."/>
            <person name="Suarez C."/>
            <person name="Ratering S."/>
            <person name="Schnell S."/>
        </authorList>
    </citation>
    <scope>NUCLEOTIDE SEQUENCE [LARGE SCALE GENOMIC DNA]</scope>
    <source>
        <strain evidence="1 2">KCTC 52035</strain>
    </source>
</reference>
<name>A0A6L9LBU4_9BACT</name>
<comment type="caution">
    <text evidence="1">The sequence shown here is derived from an EMBL/GenBank/DDBJ whole genome shotgun (WGS) entry which is preliminary data.</text>
</comment>
<sequence>MKTILTWLFENTGNAGNYYTILNIQREGDSDSPDSLAVMARTKDFTIVDLLLSTDEAATPAWTEGRSALETLTFADADEVITYLSKGQASGSAEAGSAQPIQVRVFSPDEKAGSVTFPPAQS</sequence>
<proteinExistence type="predicted"/>
<dbReference type="RefSeq" id="WP_163949030.1">
    <property type="nucleotide sequence ID" value="NZ_JAAFZH010000005.1"/>
</dbReference>